<dbReference type="EMBL" id="ML977150">
    <property type="protein sequence ID" value="KAF1988116.1"/>
    <property type="molecule type" value="Genomic_DNA"/>
</dbReference>
<feature type="region of interest" description="Disordered" evidence="1">
    <location>
        <begin position="39"/>
        <end position="71"/>
    </location>
</feature>
<accession>A0A6G1H4G6</accession>
<feature type="compositionally biased region" description="Basic and acidic residues" evidence="1">
    <location>
        <begin position="182"/>
        <end position="196"/>
    </location>
</feature>
<dbReference type="AlphaFoldDB" id="A0A6G1H4G6"/>
<sequence length="241" mass="27365">MIAFTPRTHTDAFLPARPSPLSPRSANAVFKPALFMSKPSNQSRDVPFSKRAAKTASTLRPQSRDETRERRRNMFMKKVQQGREDSRWASRGDQILRSDYVQQLRRWEAEQDQRAPSFFEPPEEDEDENDDTIYASFGSQQESFLFSQPMPQSSNMEDVAEEADAVARAEDEYLDEMISSIENEHETNNTVEKDLASQHFGSGDEDYDSLFWELVSVEQEAQQQSSGSGGPSNDEMDTSAG</sequence>
<dbReference type="Proteomes" id="UP000800041">
    <property type="component" value="Unassembled WGS sequence"/>
</dbReference>
<evidence type="ECO:0000256" key="1">
    <source>
        <dbReference type="SAM" id="MobiDB-lite"/>
    </source>
</evidence>
<protein>
    <submittedName>
        <fullName evidence="2">Uncharacterized protein</fullName>
    </submittedName>
</protein>
<evidence type="ECO:0000313" key="2">
    <source>
        <dbReference type="EMBL" id="KAF1988116.1"/>
    </source>
</evidence>
<keyword evidence="3" id="KW-1185">Reference proteome</keyword>
<feature type="region of interest" description="Disordered" evidence="1">
    <location>
        <begin position="110"/>
        <end position="130"/>
    </location>
</feature>
<name>A0A6G1H4G6_9PEZI</name>
<evidence type="ECO:0000313" key="3">
    <source>
        <dbReference type="Proteomes" id="UP000800041"/>
    </source>
</evidence>
<dbReference type="OrthoDB" id="5279705at2759"/>
<reference evidence="2" key="1">
    <citation type="journal article" date="2020" name="Stud. Mycol.">
        <title>101 Dothideomycetes genomes: a test case for predicting lifestyles and emergence of pathogens.</title>
        <authorList>
            <person name="Haridas S."/>
            <person name="Albert R."/>
            <person name="Binder M."/>
            <person name="Bloem J."/>
            <person name="Labutti K."/>
            <person name="Salamov A."/>
            <person name="Andreopoulos B."/>
            <person name="Baker S."/>
            <person name="Barry K."/>
            <person name="Bills G."/>
            <person name="Bluhm B."/>
            <person name="Cannon C."/>
            <person name="Castanera R."/>
            <person name="Culley D."/>
            <person name="Daum C."/>
            <person name="Ezra D."/>
            <person name="Gonzalez J."/>
            <person name="Henrissat B."/>
            <person name="Kuo A."/>
            <person name="Liang C."/>
            <person name="Lipzen A."/>
            <person name="Lutzoni F."/>
            <person name="Magnuson J."/>
            <person name="Mondo S."/>
            <person name="Nolan M."/>
            <person name="Ohm R."/>
            <person name="Pangilinan J."/>
            <person name="Park H.-J."/>
            <person name="Ramirez L."/>
            <person name="Alfaro M."/>
            <person name="Sun H."/>
            <person name="Tritt A."/>
            <person name="Yoshinaga Y."/>
            <person name="Zwiers L.-H."/>
            <person name="Turgeon B."/>
            <person name="Goodwin S."/>
            <person name="Spatafora J."/>
            <person name="Crous P."/>
            <person name="Grigoriev I."/>
        </authorList>
    </citation>
    <scope>NUCLEOTIDE SEQUENCE</scope>
    <source>
        <strain evidence="2">CBS 113979</strain>
    </source>
</reference>
<gene>
    <name evidence="2" type="ORF">K402DRAFT_453278</name>
</gene>
<feature type="region of interest" description="Disordered" evidence="1">
    <location>
        <begin position="179"/>
        <end position="241"/>
    </location>
</feature>
<feature type="compositionally biased region" description="Acidic residues" evidence="1">
    <location>
        <begin position="121"/>
        <end position="130"/>
    </location>
</feature>
<organism evidence="2 3">
    <name type="scientific">Aulographum hederae CBS 113979</name>
    <dbReference type="NCBI Taxonomy" id="1176131"/>
    <lineage>
        <taxon>Eukaryota</taxon>
        <taxon>Fungi</taxon>
        <taxon>Dikarya</taxon>
        <taxon>Ascomycota</taxon>
        <taxon>Pezizomycotina</taxon>
        <taxon>Dothideomycetes</taxon>
        <taxon>Pleosporomycetidae</taxon>
        <taxon>Aulographales</taxon>
        <taxon>Aulographaceae</taxon>
    </lineage>
</organism>
<proteinExistence type="predicted"/>